<evidence type="ECO:0000313" key="3">
    <source>
        <dbReference type="Proteomes" id="UP000729402"/>
    </source>
</evidence>
<keyword evidence="3" id="KW-1185">Reference proteome</keyword>
<name>A0A8J5RSH0_ZIZPA</name>
<reference evidence="2" key="2">
    <citation type="submission" date="2021-02" db="EMBL/GenBank/DDBJ databases">
        <authorList>
            <person name="Kimball J.A."/>
            <person name="Haas M.W."/>
            <person name="Macchietto M."/>
            <person name="Kono T."/>
            <person name="Duquette J."/>
            <person name="Shao M."/>
        </authorList>
    </citation>
    <scope>NUCLEOTIDE SEQUENCE</scope>
    <source>
        <tissue evidence="2">Fresh leaf tissue</tissue>
    </source>
</reference>
<reference evidence="2" key="1">
    <citation type="journal article" date="2021" name="bioRxiv">
        <title>Whole Genome Assembly and Annotation of Northern Wild Rice, Zizania palustris L., Supports a Whole Genome Duplication in the Zizania Genus.</title>
        <authorList>
            <person name="Haas M."/>
            <person name="Kono T."/>
            <person name="Macchietto M."/>
            <person name="Millas R."/>
            <person name="McGilp L."/>
            <person name="Shao M."/>
            <person name="Duquette J."/>
            <person name="Hirsch C.N."/>
            <person name="Kimball J."/>
        </authorList>
    </citation>
    <scope>NUCLEOTIDE SEQUENCE</scope>
    <source>
        <tissue evidence="2">Fresh leaf tissue</tissue>
    </source>
</reference>
<dbReference type="EMBL" id="JAAALK010000953">
    <property type="protein sequence ID" value="KAG8043839.1"/>
    <property type="molecule type" value="Genomic_DNA"/>
</dbReference>
<sequence length="212" mass="23432">MEALLPSSISPKINSKFHSHIYPQVGHVVRALAKLRSFLLDVLSRKSSATTTRGGGKKYAIGYSSRPAKSGKFSKVAGFMKLHFTWASATSITPARAKDLDVRYFHAHSHYDGSTWNVVVPADVEELRGGCGDDADDFGYLCWLEEERSSSSDDAIPAEGEYGGGDGGGDGNITTNEIDRLAERFIARCHAKFLLEKQESYRRYQEMMSRSI</sequence>
<dbReference type="Pfam" id="PF05553">
    <property type="entry name" value="DUF761"/>
    <property type="match status" value="1"/>
</dbReference>
<evidence type="ECO:0008006" key="4">
    <source>
        <dbReference type="Google" id="ProtNLM"/>
    </source>
</evidence>
<accession>A0A8J5RSH0</accession>
<feature type="compositionally biased region" description="Gly residues" evidence="1">
    <location>
        <begin position="161"/>
        <end position="171"/>
    </location>
</feature>
<dbReference type="PANTHER" id="PTHR33450:SF4">
    <property type="entry name" value="OS04G0665666 PROTEIN"/>
    <property type="match status" value="1"/>
</dbReference>
<proteinExistence type="predicted"/>
<gene>
    <name evidence="2" type="ORF">GUJ93_ZPchr0458g22303</name>
</gene>
<protein>
    <recommendedName>
        <fullName evidence="4">Cotton fiber protein</fullName>
    </recommendedName>
</protein>
<feature type="region of interest" description="Disordered" evidence="1">
    <location>
        <begin position="151"/>
        <end position="174"/>
    </location>
</feature>
<evidence type="ECO:0000256" key="1">
    <source>
        <dbReference type="SAM" id="MobiDB-lite"/>
    </source>
</evidence>
<comment type="caution">
    <text evidence="2">The sequence shown here is derived from an EMBL/GenBank/DDBJ whole genome shotgun (WGS) entry which is preliminary data.</text>
</comment>
<dbReference type="Proteomes" id="UP000729402">
    <property type="component" value="Unassembled WGS sequence"/>
</dbReference>
<dbReference type="AlphaFoldDB" id="A0A8J5RSH0"/>
<organism evidence="2 3">
    <name type="scientific">Zizania palustris</name>
    <name type="common">Northern wild rice</name>
    <dbReference type="NCBI Taxonomy" id="103762"/>
    <lineage>
        <taxon>Eukaryota</taxon>
        <taxon>Viridiplantae</taxon>
        <taxon>Streptophyta</taxon>
        <taxon>Embryophyta</taxon>
        <taxon>Tracheophyta</taxon>
        <taxon>Spermatophyta</taxon>
        <taxon>Magnoliopsida</taxon>
        <taxon>Liliopsida</taxon>
        <taxon>Poales</taxon>
        <taxon>Poaceae</taxon>
        <taxon>BOP clade</taxon>
        <taxon>Oryzoideae</taxon>
        <taxon>Oryzeae</taxon>
        <taxon>Zizaniinae</taxon>
        <taxon>Zizania</taxon>
    </lineage>
</organism>
<evidence type="ECO:0000313" key="2">
    <source>
        <dbReference type="EMBL" id="KAG8043839.1"/>
    </source>
</evidence>
<dbReference type="OrthoDB" id="1104789at2759"/>
<dbReference type="InterPro" id="IPR008480">
    <property type="entry name" value="DUF761_pln"/>
</dbReference>
<dbReference type="PANTHER" id="PTHR33450">
    <property type="entry name" value="EMB|CAB67623.1-RELATED"/>
    <property type="match status" value="1"/>
</dbReference>